<evidence type="ECO:0000256" key="1">
    <source>
        <dbReference type="ARBA" id="ARBA00007613"/>
    </source>
</evidence>
<keyword evidence="2" id="KW-0449">Lipoprotein</keyword>
<dbReference type="GO" id="GO:0005886">
    <property type="term" value="C:plasma membrane"/>
    <property type="evidence" value="ECO:0007669"/>
    <property type="project" value="UniProtKB-SubCell"/>
</dbReference>
<organism evidence="4 5">
    <name type="scientific">Cupriavidus oxalaticus</name>
    <dbReference type="NCBI Taxonomy" id="96344"/>
    <lineage>
        <taxon>Bacteria</taxon>
        <taxon>Pseudomonadati</taxon>
        <taxon>Pseudomonadota</taxon>
        <taxon>Betaproteobacteria</taxon>
        <taxon>Burkholderiales</taxon>
        <taxon>Burkholderiaceae</taxon>
        <taxon>Cupriavidus</taxon>
    </lineage>
</organism>
<evidence type="ECO:0000256" key="2">
    <source>
        <dbReference type="RuleBase" id="RU362097"/>
    </source>
</evidence>
<dbReference type="PANTHER" id="PTHR30203">
    <property type="entry name" value="OUTER MEMBRANE CATION EFFLUX PROTEIN"/>
    <property type="match status" value="1"/>
</dbReference>
<dbReference type="AlphaFoldDB" id="A0A5P3VH27"/>
<dbReference type="Gene3D" id="1.20.1600.10">
    <property type="entry name" value="Outer membrane efflux proteins (OEP)"/>
    <property type="match status" value="1"/>
</dbReference>
<dbReference type="NCBIfam" id="TIGR01845">
    <property type="entry name" value="outer_NodT"/>
    <property type="match status" value="1"/>
</dbReference>
<feature type="signal peptide" evidence="2">
    <location>
        <begin position="1"/>
        <end position="18"/>
    </location>
</feature>
<comment type="similarity">
    <text evidence="1 2">Belongs to the outer membrane factor (OMF) (TC 1.B.17) family.</text>
</comment>
<keyword evidence="2" id="KW-0472">Membrane</keyword>
<keyword evidence="3" id="KW-0175">Coiled coil</keyword>
<dbReference type="Pfam" id="PF02321">
    <property type="entry name" value="OEP"/>
    <property type="match status" value="2"/>
</dbReference>
<protein>
    <submittedName>
        <fullName evidence="4">Efflux transporter outer membrane subunit</fullName>
    </submittedName>
</protein>
<gene>
    <name evidence="4" type="ORF">D2917_14515</name>
</gene>
<feature type="coiled-coil region" evidence="3">
    <location>
        <begin position="402"/>
        <end position="470"/>
    </location>
</feature>
<dbReference type="GO" id="GO:0015562">
    <property type="term" value="F:efflux transmembrane transporter activity"/>
    <property type="evidence" value="ECO:0007669"/>
    <property type="project" value="InterPro"/>
</dbReference>
<keyword evidence="2" id="KW-0812">Transmembrane</keyword>
<dbReference type="InterPro" id="IPR003423">
    <property type="entry name" value="OMP_efflux"/>
</dbReference>
<evidence type="ECO:0000313" key="4">
    <source>
        <dbReference type="EMBL" id="QEZ45550.1"/>
    </source>
</evidence>
<sequence length="499" mass="52957">MAAMARLFPLMAAAALLAGCAVGPDFRSPAPPDDAGYVPGPQPVATVAADNGDRHAQSHAQTLAAGADVPAQWWTLFRSPELDATIRMALDASPTLAQARARLREAQENLAARTGATRWPAVDAQLDTTRQQVNFQSMGITSIPSPGPFTLYGATVQVSYVLDLFGGQRRELEGLQAAVDYQRYELEAARLALAANVATTAIREAGLRAQLADTVALAEAQRRQLGIAEERLRAGGVARVDVQRQRAQLAQTQALVPGLQRQLETTRHQLAVYTGQTPAAAALPAFTLDALHLPDTLPVSLPATLARRRPDIRAAEALLHQASADIGVATANLYPQVTLSASGGSQATAARDLFSSLNVWSLAAGLVQPVFRGGELQARKRAAEAAYEQALAAYRQAVLQGLQDVADSLRALEADAATLRERADNARQARDTLTVVSEQYRLGGVSQLAVLDAEREARQASLDLAQSRADRLADSAALLQALGGGWWQEDDAAMAAAPR</sequence>
<dbReference type="SUPFAM" id="SSF56954">
    <property type="entry name" value="Outer membrane efflux proteins (OEP)"/>
    <property type="match status" value="1"/>
</dbReference>
<dbReference type="EMBL" id="CP032519">
    <property type="protein sequence ID" value="QEZ45550.1"/>
    <property type="molecule type" value="Genomic_DNA"/>
</dbReference>
<proteinExistence type="inferred from homology"/>
<comment type="subcellular location">
    <subcellularLocation>
        <location evidence="2">Cell membrane</location>
        <topology evidence="2">Lipid-anchor</topology>
    </subcellularLocation>
</comment>
<keyword evidence="2" id="KW-1134">Transmembrane beta strand</keyword>
<keyword evidence="2" id="KW-0564">Palmitate</keyword>
<evidence type="ECO:0000256" key="3">
    <source>
        <dbReference type="SAM" id="Coils"/>
    </source>
</evidence>
<evidence type="ECO:0000313" key="5">
    <source>
        <dbReference type="Proteomes" id="UP000325743"/>
    </source>
</evidence>
<dbReference type="PROSITE" id="PS51257">
    <property type="entry name" value="PROKAR_LIPOPROTEIN"/>
    <property type="match status" value="1"/>
</dbReference>
<dbReference type="Proteomes" id="UP000325743">
    <property type="component" value="Chromosome 2"/>
</dbReference>
<dbReference type="Gene3D" id="2.20.200.10">
    <property type="entry name" value="Outer membrane efflux proteins (OEP)"/>
    <property type="match status" value="1"/>
</dbReference>
<dbReference type="InterPro" id="IPR010131">
    <property type="entry name" value="MdtP/NodT-like"/>
</dbReference>
<dbReference type="PANTHER" id="PTHR30203:SF33">
    <property type="entry name" value="BLR4455 PROTEIN"/>
    <property type="match status" value="1"/>
</dbReference>
<reference evidence="4 5" key="1">
    <citation type="submission" date="2018-09" db="EMBL/GenBank/DDBJ databases">
        <title>Complete genome sequence of Cupriavidus oxalaticus T2, a bacterium capable of phenol tolerance and degradation.</title>
        <authorList>
            <person name="Yan J."/>
        </authorList>
    </citation>
    <scope>NUCLEOTIDE SEQUENCE [LARGE SCALE GENOMIC DNA]</scope>
    <source>
        <strain evidence="4 5">T2</strain>
    </source>
</reference>
<keyword evidence="2" id="KW-0732">Signal</keyword>
<name>A0A5P3VH27_9BURK</name>
<feature type="chain" id="PRO_5025095243" evidence="2">
    <location>
        <begin position="19"/>
        <end position="499"/>
    </location>
</feature>
<accession>A0A5P3VH27</accession>